<dbReference type="CDD" id="cd05232">
    <property type="entry name" value="UDP_G4E_4_SDR_e"/>
    <property type="match status" value="1"/>
</dbReference>
<dbReference type="SUPFAM" id="SSF51735">
    <property type="entry name" value="NAD(P)-binding Rossmann-fold domains"/>
    <property type="match status" value="1"/>
</dbReference>
<sequence length="320" mass="34314">MTKVFVTGASGFLGAALIERLAAQGFSCTAALRRSVASLPPAVQTVKFDSLDDAFDWSHAVAGQEVVVHCAARVHVMNDTSADPLVEFRKVNVLGTLHLAAQAAAAGIRRFIFISSIKVNGESTQKGAPFKADDVPSPRDPYGVSKMEAEKGLLALAAETGMDVVIIRPVLVYGPGVKANFQSMMRWMDKGVPLPFAAINNRRSLVALDNLVDLIITCISHPSASNQIFLVSDGDDLSTAGLLTRMAQALNKRARLFPVPDYLLRGAATLLGKSSISQRLLGSLQVDISKTKKLLHWEPPLSVDAALKATAVHYKELKKS</sequence>
<dbReference type="EMBL" id="CP018049">
    <property type="protein sequence ID" value="AUZ45525.1"/>
    <property type="molecule type" value="Genomic_DNA"/>
</dbReference>
<evidence type="ECO:0000313" key="2">
    <source>
        <dbReference type="EMBL" id="AUZ45525.1"/>
    </source>
</evidence>
<evidence type="ECO:0000259" key="1">
    <source>
        <dbReference type="Pfam" id="PF01370"/>
    </source>
</evidence>
<feature type="domain" description="NAD-dependent epimerase/dehydratase" evidence="1">
    <location>
        <begin position="4"/>
        <end position="228"/>
    </location>
</feature>
<dbReference type="PANTHER" id="PTHR43245">
    <property type="entry name" value="BIFUNCTIONAL POLYMYXIN RESISTANCE PROTEIN ARNA"/>
    <property type="match status" value="1"/>
</dbReference>
<dbReference type="RefSeq" id="WP_104502208.1">
    <property type="nucleotide sequence ID" value="NZ_CP018049.1"/>
</dbReference>
<dbReference type="Pfam" id="PF01370">
    <property type="entry name" value="Epimerase"/>
    <property type="match status" value="1"/>
</dbReference>
<dbReference type="Gene3D" id="3.40.50.720">
    <property type="entry name" value="NAD(P)-binding Rossmann-like Domain"/>
    <property type="match status" value="1"/>
</dbReference>
<dbReference type="PANTHER" id="PTHR43245:SF58">
    <property type="entry name" value="BLL5923 PROTEIN"/>
    <property type="match status" value="1"/>
</dbReference>
<dbReference type="InterPro" id="IPR050177">
    <property type="entry name" value="Lipid_A_modif_metabolic_enz"/>
</dbReference>
<dbReference type="InterPro" id="IPR036291">
    <property type="entry name" value="NAD(P)-bd_dom_sf"/>
</dbReference>
<organism evidence="2 3">
    <name type="scientific">Pseudomonas orientalis</name>
    <dbReference type="NCBI Taxonomy" id="76758"/>
    <lineage>
        <taxon>Bacteria</taxon>
        <taxon>Pseudomonadati</taxon>
        <taxon>Pseudomonadota</taxon>
        <taxon>Gammaproteobacteria</taxon>
        <taxon>Pseudomonadales</taxon>
        <taxon>Pseudomonadaceae</taxon>
        <taxon>Pseudomonas</taxon>
    </lineage>
</organism>
<dbReference type="Proteomes" id="UP000239888">
    <property type="component" value="Chromosome"/>
</dbReference>
<name>A0A2L0RTS2_9PSED</name>
<dbReference type="KEGG" id="poi:BOP93_07890"/>
<dbReference type="InterPro" id="IPR001509">
    <property type="entry name" value="Epimerase_deHydtase"/>
</dbReference>
<accession>A0A2L0RTS2</accession>
<proteinExistence type="predicted"/>
<gene>
    <name evidence="2" type="ORF">BOP93_07890</name>
</gene>
<reference evidence="2 3" key="1">
    <citation type="journal article" date="2018" name="Front. Microbiol.">
        <title>Pseudomonas orientalis F9: A Potent Antagonist against Phytopathogens with Phytotoxic Effect in the Apple Flower.</title>
        <authorList>
            <person name="Zengerer V."/>
            <person name="Schmid M."/>
            <person name="Bieri M."/>
            <person name="Muller D.C."/>
            <person name="Remus-Emsermann M.N.P."/>
            <person name="Ahrens C.H."/>
            <person name="Pelludat C."/>
        </authorList>
    </citation>
    <scope>NUCLEOTIDE SEQUENCE [LARGE SCALE GENOMIC DNA]</scope>
    <source>
        <strain evidence="2 3">F9</strain>
    </source>
</reference>
<protein>
    <submittedName>
        <fullName evidence="2">NAD-dependent dehydratase</fullName>
    </submittedName>
</protein>
<dbReference type="AlphaFoldDB" id="A0A2L0RTS2"/>
<evidence type="ECO:0000313" key="3">
    <source>
        <dbReference type="Proteomes" id="UP000239888"/>
    </source>
</evidence>